<proteinExistence type="inferred from homology"/>
<evidence type="ECO:0000313" key="13">
    <source>
        <dbReference type="Proteomes" id="UP000243459"/>
    </source>
</evidence>
<comment type="function">
    <text evidence="1 9">Auxin response factors (ARFs) are transcriptional factors that bind specifically to the DNA sequence 5'-TGTCTC-3' found in the auxin-responsive promoter elements (AuxREs).</text>
</comment>
<dbReference type="Gene3D" id="2.30.30.1040">
    <property type="match status" value="1"/>
</dbReference>
<feature type="compositionally biased region" description="Low complexity" evidence="10">
    <location>
        <begin position="42"/>
        <end position="55"/>
    </location>
</feature>
<keyword evidence="6 9" id="KW-0804">Transcription</keyword>
<dbReference type="InterPro" id="IPR003340">
    <property type="entry name" value="B3_DNA-bd"/>
</dbReference>
<feature type="region of interest" description="Disordered" evidence="10">
    <location>
        <begin position="1"/>
        <end position="112"/>
    </location>
</feature>
<comment type="similarity">
    <text evidence="3 9">Belongs to the ARF family.</text>
</comment>
<dbReference type="SMART" id="SM01019">
    <property type="entry name" value="B3"/>
    <property type="match status" value="1"/>
</dbReference>
<dbReference type="EMBL" id="CM007384">
    <property type="protein sequence ID" value="ONK70995.1"/>
    <property type="molecule type" value="Genomic_DNA"/>
</dbReference>
<feature type="compositionally biased region" description="Basic and acidic residues" evidence="10">
    <location>
        <begin position="12"/>
        <end position="22"/>
    </location>
</feature>
<name>A0A5P1EY20_ASPOF</name>
<dbReference type="Pfam" id="PF02362">
    <property type="entry name" value="B3"/>
    <property type="match status" value="1"/>
</dbReference>
<dbReference type="InterPro" id="IPR044835">
    <property type="entry name" value="ARF_plant"/>
</dbReference>
<evidence type="ECO:0000256" key="9">
    <source>
        <dbReference type="RuleBase" id="RU004561"/>
    </source>
</evidence>
<keyword evidence="7 9" id="KW-0539">Nucleus</keyword>
<evidence type="ECO:0000256" key="10">
    <source>
        <dbReference type="SAM" id="MobiDB-lite"/>
    </source>
</evidence>
<evidence type="ECO:0000256" key="2">
    <source>
        <dbReference type="ARBA" id="ARBA00004123"/>
    </source>
</evidence>
<dbReference type="Gramene" id="ONK70995">
    <property type="protein sequence ID" value="ONK70995"/>
    <property type="gene ID" value="A4U43_C04F3640"/>
</dbReference>
<dbReference type="AlphaFoldDB" id="A0A5P1EY20"/>
<feature type="compositionally biased region" description="Low complexity" evidence="10">
    <location>
        <begin position="71"/>
        <end position="100"/>
    </location>
</feature>
<dbReference type="PANTHER" id="PTHR31384:SF94">
    <property type="entry name" value="AUXIN RESPONSE FACTOR 17"/>
    <property type="match status" value="1"/>
</dbReference>
<dbReference type="GO" id="GO:0006355">
    <property type="term" value="P:regulation of DNA-templated transcription"/>
    <property type="evidence" value="ECO:0007669"/>
    <property type="project" value="InterPro"/>
</dbReference>
<dbReference type="CDD" id="cd10017">
    <property type="entry name" value="B3_DNA"/>
    <property type="match status" value="1"/>
</dbReference>
<evidence type="ECO:0000256" key="7">
    <source>
        <dbReference type="ARBA" id="ARBA00023242"/>
    </source>
</evidence>
<evidence type="ECO:0000256" key="6">
    <source>
        <dbReference type="ARBA" id="ARBA00023163"/>
    </source>
</evidence>
<sequence length="576" mass="63786">MKPIEGNPIKLIEGDPRGEHNATKRMRLSPELAPERSPPSDPSSTTSPRATPSNPLLRGTYLRSPTPNPTPYAASPPSATLPTPTPTRSSPRSSSILQPSSPAPPEGGLSPLPLDAEVVSFAKVLTPSDANNGGGFSVPRFCADSIFPVLDFNADPPVQNITVIDVHGKSWDFRHIYRGTPRRHLLTTGWSRFVNSKKLVAGDSVVFIKNGDGKLFVGIRRTGRSCGNPEYLRLDENFSNVGSKNGFSRNLKGRVPVESIVEGIRLMKVGREFEVLYYPRAGSPEFVVEKEVVDRSLVFDWREGMRVKMSVETEDSSRMTWFHGTVSRKGIKNSCPWSYSPWRMLQVTWDEPEVLPNVRAVSPWQVELGPISTHVQAQFPVFKKLKVPQTPELCSEGNGNIHFTQSLTNSVKMEKTPLFNDPTFPAGMQGARHGFGVPSLYDFVHRNTNYMFFNNLYGINMPEELSTSQSEAASPPSQESIHNHGLELLGLAACKQTRKLTKGSFQLFGQIIHINQPNDDNGDGDCTKNEGYNEMQVGTSLFHASTLSEVRYWVAVLDEEDMELSLKLCKKALTSS</sequence>
<organism evidence="12 13">
    <name type="scientific">Asparagus officinalis</name>
    <name type="common">Garden asparagus</name>
    <dbReference type="NCBI Taxonomy" id="4686"/>
    <lineage>
        <taxon>Eukaryota</taxon>
        <taxon>Viridiplantae</taxon>
        <taxon>Streptophyta</taxon>
        <taxon>Embryophyta</taxon>
        <taxon>Tracheophyta</taxon>
        <taxon>Spermatophyta</taxon>
        <taxon>Magnoliopsida</taxon>
        <taxon>Liliopsida</taxon>
        <taxon>Asparagales</taxon>
        <taxon>Asparagaceae</taxon>
        <taxon>Asparagoideae</taxon>
        <taxon>Asparagus</taxon>
    </lineage>
</organism>
<dbReference type="FunFam" id="2.40.330.10:FF:000001">
    <property type="entry name" value="Auxin response factor"/>
    <property type="match status" value="1"/>
</dbReference>
<dbReference type="SUPFAM" id="SSF101936">
    <property type="entry name" value="DNA-binding pseudobarrel domain"/>
    <property type="match status" value="1"/>
</dbReference>
<keyword evidence="8 9" id="KW-0927">Auxin signaling pathway</keyword>
<dbReference type="PROSITE" id="PS50863">
    <property type="entry name" value="B3"/>
    <property type="match status" value="1"/>
</dbReference>
<evidence type="ECO:0000256" key="3">
    <source>
        <dbReference type="ARBA" id="ARBA00007853"/>
    </source>
</evidence>
<dbReference type="Proteomes" id="UP000243459">
    <property type="component" value="Chromosome 4"/>
</dbReference>
<comment type="subcellular location">
    <subcellularLocation>
        <location evidence="2 9">Nucleus</location>
    </subcellularLocation>
</comment>
<dbReference type="GO" id="GO:0009734">
    <property type="term" value="P:auxin-activated signaling pathway"/>
    <property type="evidence" value="ECO:0007669"/>
    <property type="project" value="UniProtKB-KW"/>
</dbReference>
<reference evidence="13" key="1">
    <citation type="journal article" date="2017" name="Nat. Commun.">
        <title>The asparagus genome sheds light on the origin and evolution of a young Y chromosome.</title>
        <authorList>
            <person name="Harkess A."/>
            <person name="Zhou J."/>
            <person name="Xu C."/>
            <person name="Bowers J.E."/>
            <person name="Van der Hulst R."/>
            <person name="Ayyampalayam S."/>
            <person name="Mercati F."/>
            <person name="Riccardi P."/>
            <person name="McKain M.R."/>
            <person name="Kakrana A."/>
            <person name="Tang H."/>
            <person name="Ray J."/>
            <person name="Groenendijk J."/>
            <person name="Arikit S."/>
            <person name="Mathioni S.M."/>
            <person name="Nakano M."/>
            <person name="Shan H."/>
            <person name="Telgmann-Rauber A."/>
            <person name="Kanno A."/>
            <person name="Yue Z."/>
            <person name="Chen H."/>
            <person name="Li W."/>
            <person name="Chen Y."/>
            <person name="Xu X."/>
            <person name="Zhang Y."/>
            <person name="Luo S."/>
            <person name="Chen H."/>
            <person name="Gao J."/>
            <person name="Mao Z."/>
            <person name="Pires J.C."/>
            <person name="Luo M."/>
            <person name="Kudrna D."/>
            <person name="Wing R.A."/>
            <person name="Meyers B.C."/>
            <person name="Yi K."/>
            <person name="Kong H."/>
            <person name="Lavrijsen P."/>
            <person name="Sunseri F."/>
            <person name="Falavigna A."/>
            <person name="Ye Y."/>
            <person name="Leebens-Mack J.H."/>
            <person name="Chen G."/>
        </authorList>
    </citation>
    <scope>NUCLEOTIDE SEQUENCE [LARGE SCALE GENOMIC DNA]</scope>
    <source>
        <strain evidence="13">cv. DH0086</strain>
    </source>
</reference>
<dbReference type="OMA" id="TWEFRHI"/>
<protein>
    <recommendedName>
        <fullName evidence="9">Auxin response factor</fullName>
    </recommendedName>
</protein>
<dbReference type="Gene3D" id="2.40.330.10">
    <property type="entry name" value="DNA-binding pseudobarrel domain"/>
    <property type="match status" value="1"/>
</dbReference>
<feature type="domain" description="TF-B3" evidence="11">
    <location>
        <begin position="121"/>
        <end position="223"/>
    </location>
</feature>
<evidence type="ECO:0000256" key="8">
    <source>
        <dbReference type="ARBA" id="ARBA00023294"/>
    </source>
</evidence>
<evidence type="ECO:0000256" key="4">
    <source>
        <dbReference type="ARBA" id="ARBA00023015"/>
    </source>
</evidence>
<dbReference type="GO" id="GO:0003677">
    <property type="term" value="F:DNA binding"/>
    <property type="evidence" value="ECO:0007669"/>
    <property type="project" value="UniProtKB-KW"/>
</dbReference>
<dbReference type="InterPro" id="IPR015300">
    <property type="entry name" value="DNA-bd_pseudobarrel_sf"/>
</dbReference>
<dbReference type="PANTHER" id="PTHR31384">
    <property type="entry name" value="AUXIN RESPONSE FACTOR 4-RELATED"/>
    <property type="match status" value="1"/>
</dbReference>
<evidence type="ECO:0000259" key="11">
    <source>
        <dbReference type="PROSITE" id="PS50863"/>
    </source>
</evidence>
<dbReference type="Pfam" id="PF06507">
    <property type="entry name" value="ARF_AD"/>
    <property type="match status" value="1"/>
</dbReference>
<gene>
    <name evidence="12" type="ORF">A4U43_C04F3640</name>
</gene>
<comment type="subunit">
    <text evidence="9">Homodimers and heterodimers.</text>
</comment>
<keyword evidence="5 9" id="KW-0238">DNA-binding</keyword>
<keyword evidence="4 9" id="KW-0805">Transcription regulation</keyword>
<evidence type="ECO:0000313" key="12">
    <source>
        <dbReference type="EMBL" id="ONK70995.1"/>
    </source>
</evidence>
<dbReference type="InterPro" id="IPR010525">
    <property type="entry name" value="ARF_dom"/>
</dbReference>
<evidence type="ECO:0000256" key="5">
    <source>
        <dbReference type="ARBA" id="ARBA00023125"/>
    </source>
</evidence>
<dbReference type="GO" id="GO:0005634">
    <property type="term" value="C:nucleus"/>
    <property type="evidence" value="ECO:0007669"/>
    <property type="project" value="UniProtKB-SubCell"/>
</dbReference>
<keyword evidence="13" id="KW-1185">Reference proteome</keyword>
<evidence type="ECO:0000256" key="1">
    <source>
        <dbReference type="ARBA" id="ARBA00003182"/>
    </source>
</evidence>
<accession>A0A5P1EY20</accession>